<feature type="transmembrane region" description="Helical" evidence="6">
    <location>
        <begin position="541"/>
        <end position="567"/>
    </location>
</feature>
<dbReference type="Proteomes" id="UP000321225">
    <property type="component" value="Unassembled WGS sequence"/>
</dbReference>
<feature type="transmembrane region" description="Helical" evidence="6">
    <location>
        <begin position="394"/>
        <end position="416"/>
    </location>
</feature>
<dbReference type="OrthoDB" id="5241646at2"/>
<dbReference type="EMBL" id="BJUW01000007">
    <property type="protein sequence ID" value="GEK86574.1"/>
    <property type="molecule type" value="Genomic_DNA"/>
</dbReference>
<keyword evidence="9" id="KW-1185">Reference proteome</keyword>
<protein>
    <submittedName>
        <fullName evidence="8">Copper resistance protein D</fullName>
    </submittedName>
</protein>
<dbReference type="RefSeq" id="WP_147039191.1">
    <property type="nucleotide sequence ID" value="NZ_BJUW01000007.1"/>
</dbReference>
<feature type="transmembrane region" description="Helical" evidence="6">
    <location>
        <begin position="474"/>
        <end position="492"/>
    </location>
</feature>
<feature type="transmembrane region" description="Helical" evidence="6">
    <location>
        <begin position="134"/>
        <end position="152"/>
    </location>
</feature>
<keyword evidence="2" id="KW-1003">Cell membrane</keyword>
<feature type="domain" description="Copper resistance protein D" evidence="7">
    <location>
        <begin position="225"/>
        <end position="319"/>
    </location>
</feature>
<keyword evidence="4 6" id="KW-1133">Transmembrane helix</keyword>
<accession>A0A511AEI5</accession>
<comment type="caution">
    <text evidence="8">The sequence shown here is derived from an EMBL/GenBank/DDBJ whole genome shotgun (WGS) entry which is preliminary data.</text>
</comment>
<dbReference type="AlphaFoldDB" id="A0A511AEI5"/>
<dbReference type="PANTHER" id="PTHR34820">
    <property type="entry name" value="INNER MEMBRANE PROTEIN YEBZ"/>
    <property type="match status" value="1"/>
</dbReference>
<evidence type="ECO:0000256" key="3">
    <source>
        <dbReference type="ARBA" id="ARBA00022692"/>
    </source>
</evidence>
<dbReference type="Pfam" id="PF09678">
    <property type="entry name" value="Caa3_CtaG"/>
    <property type="match status" value="1"/>
</dbReference>
<keyword evidence="5 6" id="KW-0472">Membrane</keyword>
<feature type="transmembrane region" description="Helical" evidence="6">
    <location>
        <begin position="188"/>
        <end position="217"/>
    </location>
</feature>
<feature type="transmembrane region" description="Helical" evidence="6">
    <location>
        <begin position="261"/>
        <end position="284"/>
    </location>
</feature>
<feature type="transmembrane region" description="Helical" evidence="6">
    <location>
        <begin position="296"/>
        <end position="320"/>
    </location>
</feature>
<feature type="transmembrane region" description="Helical" evidence="6">
    <location>
        <begin position="12"/>
        <end position="33"/>
    </location>
</feature>
<feature type="transmembrane region" description="Helical" evidence="6">
    <location>
        <begin position="362"/>
        <end position="382"/>
    </location>
</feature>
<dbReference type="GO" id="GO:0006825">
    <property type="term" value="P:copper ion transport"/>
    <property type="evidence" value="ECO:0007669"/>
    <property type="project" value="InterPro"/>
</dbReference>
<feature type="transmembrane region" description="Helical" evidence="6">
    <location>
        <begin position="512"/>
        <end position="529"/>
    </location>
</feature>
<evidence type="ECO:0000313" key="9">
    <source>
        <dbReference type="Proteomes" id="UP000321225"/>
    </source>
</evidence>
<organism evidence="8 9">
    <name type="scientific">Microbacterium aerolatum</name>
    <dbReference type="NCBI Taxonomy" id="153731"/>
    <lineage>
        <taxon>Bacteria</taxon>
        <taxon>Bacillati</taxon>
        <taxon>Actinomycetota</taxon>
        <taxon>Actinomycetes</taxon>
        <taxon>Micrococcales</taxon>
        <taxon>Microbacteriaceae</taxon>
        <taxon>Microbacterium</taxon>
    </lineage>
</organism>
<dbReference type="InterPro" id="IPR019108">
    <property type="entry name" value="Caa3_assmbl_CtaG-rel"/>
</dbReference>
<feature type="transmembrane region" description="Helical" evidence="6">
    <location>
        <begin position="428"/>
        <end position="453"/>
    </location>
</feature>
<comment type="subcellular location">
    <subcellularLocation>
        <location evidence="1">Cell membrane</location>
        <topology evidence="1">Multi-pass membrane protein</topology>
    </subcellularLocation>
</comment>
<feature type="transmembrane region" description="Helical" evidence="6">
    <location>
        <begin position="157"/>
        <end position="176"/>
    </location>
</feature>
<name>A0A511AEI5_9MICO</name>
<evidence type="ECO:0000256" key="2">
    <source>
        <dbReference type="ARBA" id="ARBA00022475"/>
    </source>
</evidence>
<proteinExistence type="predicted"/>
<keyword evidence="3 6" id="KW-0812">Transmembrane</keyword>
<dbReference type="InterPro" id="IPR032694">
    <property type="entry name" value="CopC/D"/>
</dbReference>
<feature type="transmembrane region" description="Helical" evidence="6">
    <location>
        <begin position="587"/>
        <end position="606"/>
    </location>
</feature>
<feature type="transmembrane region" description="Helical" evidence="6">
    <location>
        <begin position="53"/>
        <end position="73"/>
    </location>
</feature>
<evidence type="ECO:0000256" key="4">
    <source>
        <dbReference type="ARBA" id="ARBA00022989"/>
    </source>
</evidence>
<evidence type="ECO:0000256" key="6">
    <source>
        <dbReference type="SAM" id="Phobius"/>
    </source>
</evidence>
<dbReference type="InterPro" id="IPR008457">
    <property type="entry name" value="Cu-R_CopD_dom"/>
</dbReference>
<reference evidence="8 9" key="1">
    <citation type="submission" date="2019-07" db="EMBL/GenBank/DDBJ databases">
        <title>Whole genome shotgun sequence of Microbacterium aerolatum NBRC 103071.</title>
        <authorList>
            <person name="Hosoyama A."/>
            <person name="Uohara A."/>
            <person name="Ohji S."/>
            <person name="Ichikawa N."/>
        </authorList>
    </citation>
    <scope>NUCLEOTIDE SEQUENCE [LARGE SCALE GENOMIC DNA]</scope>
    <source>
        <strain evidence="8 9">NBRC 103071</strain>
    </source>
</reference>
<evidence type="ECO:0000313" key="8">
    <source>
        <dbReference type="EMBL" id="GEK86574.1"/>
    </source>
</evidence>
<evidence type="ECO:0000256" key="5">
    <source>
        <dbReference type="ARBA" id="ARBA00023136"/>
    </source>
</evidence>
<feature type="transmembrane region" description="Helical" evidence="6">
    <location>
        <begin position="229"/>
        <end position="249"/>
    </location>
</feature>
<evidence type="ECO:0000259" key="7">
    <source>
        <dbReference type="Pfam" id="PF05425"/>
    </source>
</evidence>
<gene>
    <name evidence="8" type="ORF">MAE01_17500</name>
</gene>
<evidence type="ECO:0000256" key="1">
    <source>
        <dbReference type="ARBA" id="ARBA00004651"/>
    </source>
</evidence>
<dbReference type="Pfam" id="PF05425">
    <property type="entry name" value="CopD"/>
    <property type="match status" value="1"/>
</dbReference>
<dbReference type="PANTHER" id="PTHR34820:SF4">
    <property type="entry name" value="INNER MEMBRANE PROTEIN YEBZ"/>
    <property type="match status" value="1"/>
</dbReference>
<feature type="transmembrane region" description="Helical" evidence="6">
    <location>
        <begin position="85"/>
        <end position="107"/>
    </location>
</feature>
<dbReference type="GO" id="GO:0005886">
    <property type="term" value="C:plasma membrane"/>
    <property type="evidence" value="ECO:0007669"/>
    <property type="project" value="UniProtKB-SubCell"/>
</dbReference>
<sequence length="614" mass="65097">MKPAELRLVGPAILLVAGVLTLLAGLMIGGGAVPRFISDPGAVVRWGLPTTKLLVNLSGGVMAGSAILALFALRAGKKEFNAALDLTSIGAAILTLSSGTTGFLTFLSSFNPQVSLGSEFGQQLGRFLLETELGQAWLITTIAAATITLLAYAFRGWAAALIIGLLSLAALVPMATQGHSGSLANHDAAVMALVLHITGAAVWLGGLLAVVILRPLLEETRLRTIVERYSTLALIAFIIVTVSGVARTLTSITGVGDLISAYGAVLVIKIVALVVLGTIGVAHRRWFIRRERGERSAFWSFVALELAVMGFASGGAAALARTPSPADAIAPELTTPTEILTEAPLPAELTLDRWFTSWDVDLLWAIVAVFGIYFYLAGVRRLRRRGEDWPPARIIAWTAGMLLLVWVTSGPVAVYSDYLHSMDALGRVLLVTAVPLLLVLGAPYRLALSAITIRTDGSRGIREWLQAGARSRTASFFAHPLGAACLFAGSFWVTSATGVLRWTLADPLAHELRIFLLLTAGSFVMSSVIRPRRVRSGTVRTIAALLVMLAPVLVAAWVAFQGGLIAADWFGAMGRTWGLDPLADQRMAGIILAFGVVCVGIAVAVAHRVRVRQP</sequence>